<dbReference type="Proteomes" id="UP000050424">
    <property type="component" value="Unassembled WGS sequence"/>
</dbReference>
<evidence type="ECO:0000313" key="3">
    <source>
        <dbReference type="Proteomes" id="UP000050424"/>
    </source>
</evidence>
<dbReference type="AlphaFoldDB" id="A0A0P7BL46"/>
<feature type="signal peptide" evidence="1">
    <location>
        <begin position="1"/>
        <end position="18"/>
    </location>
</feature>
<proteinExistence type="predicted"/>
<comment type="caution">
    <text evidence="2">The sequence shown here is derived from an EMBL/GenBank/DDBJ whole genome shotgun (WGS) entry which is preliminary data.</text>
</comment>
<accession>A0A0P7BL46</accession>
<reference evidence="2 3" key="1">
    <citation type="submission" date="2015-09" db="EMBL/GenBank/DDBJ databases">
        <title>Draft genome of a European isolate of the apple canker pathogen Neonectria ditissima.</title>
        <authorList>
            <person name="Gomez-Cortecero A."/>
            <person name="Harrison R.J."/>
            <person name="Armitage A.D."/>
        </authorList>
    </citation>
    <scope>NUCLEOTIDE SEQUENCE [LARGE SCALE GENOMIC DNA]</scope>
    <source>
        <strain evidence="2 3">R09/05</strain>
    </source>
</reference>
<evidence type="ECO:0000313" key="2">
    <source>
        <dbReference type="EMBL" id="KPM44470.1"/>
    </source>
</evidence>
<dbReference type="OrthoDB" id="3434269at2759"/>
<dbReference type="EMBL" id="LKCW01000019">
    <property type="protein sequence ID" value="KPM44470.1"/>
    <property type="molecule type" value="Genomic_DNA"/>
</dbReference>
<protein>
    <submittedName>
        <fullName evidence="2">Uncharacterized protein</fullName>
    </submittedName>
</protein>
<evidence type="ECO:0000256" key="1">
    <source>
        <dbReference type="SAM" id="SignalP"/>
    </source>
</evidence>
<name>A0A0P7BL46_9HYPO</name>
<gene>
    <name evidence="2" type="ORF">AK830_g2092</name>
</gene>
<keyword evidence="3" id="KW-1185">Reference proteome</keyword>
<keyword evidence="1" id="KW-0732">Signal</keyword>
<sequence>MNWYTILFTLALAVPSFAATLVDGYDRVYFYVIYDLDVTVWGPGKGYVAPKCLGSRSDKSCTFDEFINFIEFGEASSSPSYYTLDSGYTLTIGTVVTSGAALLDAFTDFKTFWENLIPERASQLGIWNDLGFVVDQATSVAPQRDIPIARHLKNAEMMLGAVSQARSAQLNSKTFSLLTSNVKDVIWQIVEKESSFVPDKWKEINWDETIKKYPDMSDPSSTLFKKVTAELRTLHGNNAVELSVRRKVMDMVHLCFGG</sequence>
<feature type="chain" id="PRO_5006135939" evidence="1">
    <location>
        <begin position="19"/>
        <end position="258"/>
    </location>
</feature>
<organism evidence="2 3">
    <name type="scientific">Neonectria ditissima</name>
    <dbReference type="NCBI Taxonomy" id="78410"/>
    <lineage>
        <taxon>Eukaryota</taxon>
        <taxon>Fungi</taxon>
        <taxon>Dikarya</taxon>
        <taxon>Ascomycota</taxon>
        <taxon>Pezizomycotina</taxon>
        <taxon>Sordariomycetes</taxon>
        <taxon>Hypocreomycetidae</taxon>
        <taxon>Hypocreales</taxon>
        <taxon>Nectriaceae</taxon>
        <taxon>Neonectria</taxon>
    </lineage>
</organism>